<dbReference type="PANTHER" id="PTHR48062">
    <property type="entry name" value="RECEPTOR-LIKE PROTEIN 14"/>
    <property type="match status" value="1"/>
</dbReference>
<evidence type="ECO:0000313" key="5">
    <source>
        <dbReference type="Proteomes" id="UP001341281"/>
    </source>
</evidence>
<dbReference type="EMBL" id="CP144751">
    <property type="protein sequence ID" value="WVZ87437.1"/>
    <property type="molecule type" value="Genomic_DNA"/>
</dbReference>
<evidence type="ECO:0000256" key="3">
    <source>
        <dbReference type="ARBA" id="ARBA00022737"/>
    </source>
</evidence>
<dbReference type="InterPro" id="IPR032675">
    <property type="entry name" value="LRR_dom_sf"/>
</dbReference>
<name>A0AAQ3UCV1_PASNO</name>
<protein>
    <submittedName>
        <fullName evidence="4">Uncharacterized protein</fullName>
    </submittedName>
</protein>
<dbReference type="PANTHER" id="PTHR48062:SF68">
    <property type="entry name" value="LEUCINE-RICH REPEAT-CONTAINING N-TERMINAL PLANT-TYPE DOMAIN-CONTAINING PROTEIN"/>
    <property type="match status" value="1"/>
</dbReference>
<evidence type="ECO:0000313" key="4">
    <source>
        <dbReference type="EMBL" id="WVZ87437.1"/>
    </source>
</evidence>
<accession>A0AAQ3UCV1</accession>
<evidence type="ECO:0000256" key="2">
    <source>
        <dbReference type="ARBA" id="ARBA00022614"/>
    </source>
</evidence>
<keyword evidence="5" id="KW-1185">Reference proteome</keyword>
<feature type="non-terminal residue" evidence="4">
    <location>
        <position position="374"/>
    </location>
</feature>
<keyword evidence="3" id="KW-0677">Repeat</keyword>
<gene>
    <name evidence="4" type="ORF">U9M48_034073</name>
</gene>
<dbReference type="AlphaFoldDB" id="A0AAQ3UCV1"/>
<evidence type="ECO:0000256" key="1">
    <source>
        <dbReference type="ARBA" id="ARBA00009592"/>
    </source>
</evidence>
<dbReference type="SUPFAM" id="SSF52058">
    <property type="entry name" value="L domain-like"/>
    <property type="match status" value="1"/>
</dbReference>
<comment type="similarity">
    <text evidence="1">Belongs to the RLP family.</text>
</comment>
<dbReference type="Gene3D" id="3.80.10.10">
    <property type="entry name" value="Ribonuclease Inhibitor"/>
    <property type="match status" value="1"/>
</dbReference>
<reference evidence="4 5" key="1">
    <citation type="submission" date="2024-02" db="EMBL/GenBank/DDBJ databases">
        <title>High-quality chromosome-scale genome assembly of Pensacola bahiagrass (Paspalum notatum Flugge var. saurae).</title>
        <authorList>
            <person name="Vega J.M."/>
            <person name="Podio M."/>
            <person name="Orjuela J."/>
            <person name="Siena L.A."/>
            <person name="Pessino S.C."/>
            <person name="Combes M.C."/>
            <person name="Mariac C."/>
            <person name="Albertini E."/>
            <person name="Pupilli F."/>
            <person name="Ortiz J.P.A."/>
            <person name="Leblanc O."/>
        </authorList>
    </citation>
    <scope>NUCLEOTIDE SEQUENCE [LARGE SCALE GENOMIC DNA]</scope>
    <source>
        <strain evidence="4">R1</strain>
        <tissue evidence="4">Leaf</tissue>
    </source>
</reference>
<dbReference type="InterPro" id="IPR051502">
    <property type="entry name" value="RLP_Defense_Trigger"/>
</dbReference>
<dbReference type="InterPro" id="IPR001611">
    <property type="entry name" value="Leu-rich_rpt"/>
</dbReference>
<proteinExistence type="inferred from homology"/>
<organism evidence="4 5">
    <name type="scientific">Paspalum notatum var. saurae</name>
    <dbReference type="NCBI Taxonomy" id="547442"/>
    <lineage>
        <taxon>Eukaryota</taxon>
        <taxon>Viridiplantae</taxon>
        <taxon>Streptophyta</taxon>
        <taxon>Embryophyta</taxon>
        <taxon>Tracheophyta</taxon>
        <taxon>Spermatophyta</taxon>
        <taxon>Magnoliopsida</taxon>
        <taxon>Liliopsida</taxon>
        <taxon>Poales</taxon>
        <taxon>Poaceae</taxon>
        <taxon>PACMAD clade</taxon>
        <taxon>Panicoideae</taxon>
        <taxon>Andropogonodae</taxon>
        <taxon>Paspaleae</taxon>
        <taxon>Paspalinae</taxon>
        <taxon>Paspalum</taxon>
    </lineage>
</organism>
<dbReference type="Pfam" id="PF00560">
    <property type="entry name" value="LRR_1"/>
    <property type="match status" value="1"/>
</dbReference>
<sequence length="374" mass="41272">MEEIYLGGNKFEGPLPSNLSAANLRIMNLPNKVSHPSIHYSNYPSLCEQCRYSPNKLSGNLNASYWNTSSLFSLDVASNSLTGDIDPAVCNLTSLLFLDMSDDDFAGSIPNCNGNIILELLNMSGNSISGSPCVFFNCSRIEVLDLSYNQFIGTLDWTQYLSQIMMLLLGGNLFEGRLSPNLCNLQFFTIIDLSDNRLVGSLPPCIGGMSFGYHADDLDVLFGTFFFYSGDLTSTSTQFGLEGFTFFTKGNSYTYDRSFVTMMMFGIDLSRNMLSGEIPWEAGNMSRINQPCKYECTRKFGLLSSLEVFSVAYNNLSGCIPDSGQFGTFNMESYKGNKNLKNMSLDHRCSVGSGPVSTTLEDIAEISDDPILYV</sequence>
<keyword evidence="2" id="KW-0433">Leucine-rich repeat</keyword>
<dbReference type="Proteomes" id="UP001341281">
    <property type="component" value="Chromosome 07"/>
</dbReference>